<evidence type="ECO:0000256" key="5">
    <source>
        <dbReference type="ARBA" id="ARBA00023136"/>
    </source>
</evidence>
<accession>A0A512B2H3</accession>
<keyword evidence="3 6" id="KW-0812">Transmembrane</keyword>
<evidence type="ECO:0000256" key="3">
    <source>
        <dbReference type="ARBA" id="ARBA00022692"/>
    </source>
</evidence>
<keyword evidence="9" id="KW-1185">Reference proteome</keyword>
<reference evidence="8 9" key="1">
    <citation type="submission" date="2019-07" db="EMBL/GenBank/DDBJ databases">
        <title>Whole genome shotgun sequence of Adhaeribacter aerolatus NBRC 106133.</title>
        <authorList>
            <person name="Hosoyama A."/>
            <person name="Uohara A."/>
            <person name="Ohji S."/>
            <person name="Ichikawa N."/>
        </authorList>
    </citation>
    <scope>NUCLEOTIDE SEQUENCE [LARGE SCALE GENOMIC DNA]</scope>
    <source>
        <strain evidence="8 9">NBRC 106133</strain>
    </source>
</reference>
<evidence type="ECO:0000313" key="9">
    <source>
        <dbReference type="Proteomes" id="UP000321532"/>
    </source>
</evidence>
<organism evidence="8 9">
    <name type="scientific">Adhaeribacter aerolatus</name>
    <dbReference type="NCBI Taxonomy" id="670289"/>
    <lineage>
        <taxon>Bacteria</taxon>
        <taxon>Pseudomonadati</taxon>
        <taxon>Bacteroidota</taxon>
        <taxon>Cytophagia</taxon>
        <taxon>Cytophagales</taxon>
        <taxon>Hymenobacteraceae</taxon>
        <taxon>Adhaeribacter</taxon>
    </lineage>
</organism>
<feature type="transmembrane region" description="Helical" evidence="6">
    <location>
        <begin position="244"/>
        <end position="261"/>
    </location>
</feature>
<proteinExistence type="predicted"/>
<dbReference type="RefSeq" id="WP_146901601.1">
    <property type="nucleotide sequence ID" value="NZ_BJYS01000032.1"/>
</dbReference>
<dbReference type="InterPro" id="IPR036259">
    <property type="entry name" value="MFS_trans_sf"/>
</dbReference>
<dbReference type="OrthoDB" id="9800416at2"/>
<dbReference type="GO" id="GO:0005886">
    <property type="term" value="C:plasma membrane"/>
    <property type="evidence" value="ECO:0007669"/>
    <property type="project" value="UniProtKB-SubCell"/>
</dbReference>
<evidence type="ECO:0000313" key="8">
    <source>
        <dbReference type="EMBL" id="GEO06150.1"/>
    </source>
</evidence>
<comment type="caution">
    <text evidence="8">The sequence shown here is derived from an EMBL/GenBank/DDBJ whole genome shotgun (WGS) entry which is preliminary data.</text>
</comment>
<keyword evidence="4 6" id="KW-1133">Transmembrane helix</keyword>
<protein>
    <submittedName>
        <fullName evidence="8">MFS transporter</fullName>
    </submittedName>
</protein>
<dbReference type="CDD" id="cd17474">
    <property type="entry name" value="MFS_YfmO_like"/>
    <property type="match status" value="1"/>
</dbReference>
<dbReference type="InterPro" id="IPR050189">
    <property type="entry name" value="MFS_Efflux_Transporters"/>
</dbReference>
<dbReference type="SUPFAM" id="SSF103473">
    <property type="entry name" value="MFS general substrate transporter"/>
    <property type="match status" value="1"/>
</dbReference>
<feature type="transmembrane region" description="Helical" evidence="6">
    <location>
        <begin position="338"/>
        <end position="357"/>
    </location>
</feature>
<evidence type="ECO:0000259" key="7">
    <source>
        <dbReference type="PROSITE" id="PS50850"/>
    </source>
</evidence>
<dbReference type="Proteomes" id="UP000321532">
    <property type="component" value="Unassembled WGS sequence"/>
</dbReference>
<gene>
    <name evidence="8" type="ORF">AAE02nite_38140</name>
</gene>
<evidence type="ECO:0000256" key="2">
    <source>
        <dbReference type="ARBA" id="ARBA00022475"/>
    </source>
</evidence>
<dbReference type="PANTHER" id="PTHR43124">
    <property type="entry name" value="PURINE EFFLUX PUMP PBUE"/>
    <property type="match status" value="1"/>
</dbReference>
<dbReference type="PRINTS" id="PR01036">
    <property type="entry name" value="TCRTETB"/>
</dbReference>
<feature type="transmembrane region" description="Helical" evidence="6">
    <location>
        <begin position="72"/>
        <end position="95"/>
    </location>
</feature>
<dbReference type="Pfam" id="PF07690">
    <property type="entry name" value="MFS_1"/>
    <property type="match status" value="2"/>
</dbReference>
<dbReference type="AlphaFoldDB" id="A0A512B2H3"/>
<feature type="transmembrane region" description="Helical" evidence="6">
    <location>
        <begin position="299"/>
        <end position="317"/>
    </location>
</feature>
<keyword evidence="5 6" id="KW-0472">Membrane</keyword>
<dbReference type="Gene3D" id="1.20.1720.10">
    <property type="entry name" value="Multidrug resistance protein D"/>
    <property type="match status" value="1"/>
</dbReference>
<dbReference type="InterPro" id="IPR020846">
    <property type="entry name" value="MFS_dom"/>
</dbReference>
<evidence type="ECO:0000256" key="1">
    <source>
        <dbReference type="ARBA" id="ARBA00004651"/>
    </source>
</evidence>
<dbReference type="EMBL" id="BJYS01000032">
    <property type="protein sequence ID" value="GEO06150.1"/>
    <property type="molecule type" value="Genomic_DNA"/>
</dbReference>
<sequence length="391" mass="42667">MNKKLITYLVSFAAFFGPFTQSIYTPLLPVVREQFQTTELLVNLTISIFTFVLAVMQIIYGPLTDSKGRRKVLLPGILVYVAASVGAAFATNIYIFLGFRVLQAAGMAVGSVVATTVIGDLYEGKKRGRAMGTFQTLVALGPAVGPVIGGFVGEYFGFHGVFWVLAGTGALLWVLNYRYLPETKPDSFSGDRFHVKHFAKILTKPAGPAIVLLGFVQYFTFYNFLVFLPVLLTLFYGLTPGQNGLVFLPMSLMVITGSLVGGRIQEYFNPRKFLLASATLNVVATLLFVWLSAVSLPALIFSISFFGLCLGLSLPVQTTLLTNEFQHSRATAMGIYNFFRYLGMGAGPLVGTFFYHIGNRVEFIFAGVLFGAAVIYAAVKFSRARQPVAEG</sequence>
<evidence type="ECO:0000256" key="6">
    <source>
        <dbReference type="SAM" id="Phobius"/>
    </source>
</evidence>
<evidence type="ECO:0000256" key="4">
    <source>
        <dbReference type="ARBA" id="ARBA00022989"/>
    </source>
</evidence>
<feature type="transmembrane region" description="Helical" evidence="6">
    <location>
        <begin position="363"/>
        <end position="379"/>
    </location>
</feature>
<dbReference type="InterPro" id="IPR011701">
    <property type="entry name" value="MFS"/>
</dbReference>
<feature type="domain" description="Major facilitator superfamily (MFS) profile" evidence="7">
    <location>
        <begin position="6"/>
        <end position="385"/>
    </location>
</feature>
<feature type="transmembrane region" description="Helical" evidence="6">
    <location>
        <begin position="158"/>
        <end position="175"/>
    </location>
</feature>
<dbReference type="GO" id="GO:0022857">
    <property type="term" value="F:transmembrane transporter activity"/>
    <property type="evidence" value="ECO:0007669"/>
    <property type="project" value="InterPro"/>
</dbReference>
<dbReference type="PANTHER" id="PTHR43124:SF3">
    <property type="entry name" value="CHLORAMPHENICOL EFFLUX PUMP RV0191"/>
    <property type="match status" value="1"/>
</dbReference>
<comment type="subcellular location">
    <subcellularLocation>
        <location evidence="1">Cell membrane</location>
        <topology evidence="1">Multi-pass membrane protein</topology>
    </subcellularLocation>
</comment>
<feature type="transmembrane region" description="Helical" evidence="6">
    <location>
        <begin position="210"/>
        <end position="238"/>
    </location>
</feature>
<feature type="transmembrane region" description="Helical" evidence="6">
    <location>
        <begin position="134"/>
        <end position="152"/>
    </location>
</feature>
<name>A0A512B2H3_9BACT</name>
<dbReference type="PROSITE" id="PS50850">
    <property type="entry name" value="MFS"/>
    <property type="match status" value="1"/>
</dbReference>
<feature type="transmembrane region" description="Helical" evidence="6">
    <location>
        <begin position="40"/>
        <end position="60"/>
    </location>
</feature>
<feature type="transmembrane region" description="Helical" evidence="6">
    <location>
        <begin position="273"/>
        <end position="293"/>
    </location>
</feature>
<keyword evidence="2" id="KW-1003">Cell membrane</keyword>